<dbReference type="Proteomes" id="UP000607645">
    <property type="component" value="Unassembled WGS sequence"/>
</dbReference>
<name>A0A8J6JBB0_9FIRM</name>
<dbReference type="InterPro" id="IPR036188">
    <property type="entry name" value="FAD/NAD-bd_sf"/>
</dbReference>
<evidence type="ECO:0000256" key="1">
    <source>
        <dbReference type="ARBA" id="ARBA00022485"/>
    </source>
</evidence>
<dbReference type="GO" id="GO:0051539">
    <property type="term" value="F:4 iron, 4 sulfur cluster binding"/>
    <property type="evidence" value="ECO:0007669"/>
    <property type="project" value="UniProtKB-KW"/>
</dbReference>
<evidence type="ECO:0000256" key="5">
    <source>
        <dbReference type="ARBA" id="ARBA00023014"/>
    </source>
</evidence>
<gene>
    <name evidence="6" type="ORF">H8S62_04660</name>
</gene>
<keyword evidence="4" id="KW-0408">Iron</keyword>
<evidence type="ECO:0000313" key="6">
    <source>
        <dbReference type="EMBL" id="MBC5736301.1"/>
    </source>
</evidence>
<keyword evidence="5" id="KW-0411">Iron-sulfur</keyword>
<reference evidence="6" key="1">
    <citation type="submission" date="2020-08" db="EMBL/GenBank/DDBJ databases">
        <title>Genome public.</title>
        <authorList>
            <person name="Liu C."/>
            <person name="Sun Q."/>
        </authorList>
    </citation>
    <scope>NUCLEOTIDE SEQUENCE</scope>
    <source>
        <strain evidence="6">NSJ-52</strain>
    </source>
</reference>
<keyword evidence="2" id="KW-0479">Metal-binding</keyword>
<dbReference type="GO" id="GO:0046872">
    <property type="term" value="F:metal ion binding"/>
    <property type="evidence" value="ECO:0007669"/>
    <property type="project" value="UniProtKB-KW"/>
</dbReference>
<comment type="caution">
    <text evidence="6">The sequence shown here is derived from an EMBL/GenBank/DDBJ whole genome shotgun (WGS) entry which is preliminary data.</text>
</comment>
<sequence>MELHVSPALHYDADVLVLGAGPAGFCAAVAAAREGARVLLVEQGGCAGGMATAGLVGPFMTCYDAAGEEMILRGLFAEVVDALVARGGAIHPAQVRQGTPYTSWIELGHDHVTPFDPEILKKLLDDMLTAAGVHILYHTAFAEPILAGTRFAGAVLHSKSGFSAARAEVTVDCTGDADAAFRAGVPCEKGNQAAGITQPATLFFRISHVDSPALERDVAEHRHTFHRENGVNYRSLHWRVTQAREAGDWDLRRTSIGLYKGVREDEWSVNTSRIMDIDATDAESLTRGEVEGRRQAEQIMAFLHKYVPGCADARLMSTGSTLGIRESRHIRGEYRLTLEDILQGRVSQDAILLCSNSVDVHGRFGPESNQYIAVEHGRYYGVPYRCLVPQDVDGLLVAGRSLSAQSEAAGAVRVMPPCMAMGQAAGTAAAMAARDRISPRDVNIPGLQERLRRTGAYL</sequence>
<proteinExistence type="predicted"/>
<organism evidence="6 7">
    <name type="scientific">Lawsonibacter faecis</name>
    <dbReference type="NCBI Taxonomy" id="2763052"/>
    <lineage>
        <taxon>Bacteria</taxon>
        <taxon>Bacillati</taxon>
        <taxon>Bacillota</taxon>
        <taxon>Clostridia</taxon>
        <taxon>Eubacteriales</taxon>
        <taxon>Oscillospiraceae</taxon>
        <taxon>Lawsonibacter</taxon>
    </lineage>
</organism>
<dbReference type="PANTHER" id="PTHR43498:SF1">
    <property type="entry name" value="COB--COM HETERODISULFIDE REDUCTASE IRON-SULFUR SUBUNIT A"/>
    <property type="match status" value="1"/>
</dbReference>
<dbReference type="EMBL" id="JACOPQ010000003">
    <property type="protein sequence ID" value="MBC5736301.1"/>
    <property type="molecule type" value="Genomic_DNA"/>
</dbReference>
<dbReference type="SUPFAM" id="SSF51905">
    <property type="entry name" value="FAD/NAD(P)-binding domain"/>
    <property type="match status" value="1"/>
</dbReference>
<dbReference type="AlphaFoldDB" id="A0A8J6JBB0"/>
<evidence type="ECO:0000256" key="2">
    <source>
        <dbReference type="ARBA" id="ARBA00022723"/>
    </source>
</evidence>
<dbReference type="InterPro" id="IPR039650">
    <property type="entry name" value="HdrA-like"/>
</dbReference>
<dbReference type="Pfam" id="PF12831">
    <property type="entry name" value="FAD_oxidored"/>
    <property type="match status" value="1"/>
</dbReference>
<dbReference type="GO" id="GO:0016491">
    <property type="term" value="F:oxidoreductase activity"/>
    <property type="evidence" value="ECO:0007669"/>
    <property type="project" value="UniProtKB-KW"/>
</dbReference>
<evidence type="ECO:0000256" key="3">
    <source>
        <dbReference type="ARBA" id="ARBA00023002"/>
    </source>
</evidence>
<keyword evidence="3" id="KW-0560">Oxidoreductase</keyword>
<evidence type="ECO:0000313" key="7">
    <source>
        <dbReference type="Proteomes" id="UP000607645"/>
    </source>
</evidence>
<dbReference type="RefSeq" id="WP_186918638.1">
    <property type="nucleotide sequence ID" value="NZ_JACOPQ010000003.1"/>
</dbReference>
<dbReference type="Gene3D" id="3.50.50.60">
    <property type="entry name" value="FAD/NAD(P)-binding domain"/>
    <property type="match status" value="1"/>
</dbReference>
<keyword evidence="1" id="KW-0004">4Fe-4S</keyword>
<keyword evidence="7" id="KW-1185">Reference proteome</keyword>
<dbReference type="PANTHER" id="PTHR43498">
    <property type="entry name" value="FERREDOXIN:COB-COM HETERODISULFIDE REDUCTASE SUBUNIT A"/>
    <property type="match status" value="1"/>
</dbReference>
<protein>
    <submittedName>
        <fullName evidence="6">FAD-dependent oxidoreductase</fullName>
    </submittedName>
</protein>
<evidence type="ECO:0000256" key="4">
    <source>
        <dbReference type="ARBA" id="ARBA00023004"/>
    </source>
</evidence>
<accession>A0A8J6JBB0</accession>